<evidence type="ECO:0000256" key="2">
    <source>
        <dbReference type="ARBA" id="ARBA00022737"/>
    </source>
</evidence>
<keyword evidence="2" id="KW-0677">Repeat</keyword>
<sequence length="258" mass="29084">MEVHRKNWRCDMCDEIHYSSWNMKRHLTQKHSDIIKAENVEAHTQRLGRPPEKIGAEACLLYDYKGTLQRRSGSKPSDWELTPQAFGNHLANHLEELSLLVLPPTTANERKGKATTRLTDFNPSGTDMNSVVTEVDDKSELMRLQCPHCDCRPDGFNSVKGLGSHMVAIHRHKIKWVCSEPDLDSISDSVRPTKLLADCREFSSKKQLEWDWNACLQTLEGHSGDVGSVAFSPDGQRLASGSRDKAIKIWDLMSGSCL</sequence>
<evidence type="ECO:0000259" key="4">
    <source>
        <dbReference type="SMART" id="SM00355"/>
    </source>
</evidence>
<keyword evidence="1 3" id="KW-0853">WD repeat</keyword>
<dbReference type="InterPro" id="IPR019775">
    <property type="entry name" value="WD40_repeat_CS"/>
</dbReference>
<evidence type="ECO:0000313" key="5">
    <source>
        <dbReference type="EMBL" id="KAK3952211.1"/>
    </source>
</evidence>
<dbReference type="PROSITE" id="PS50082">
    <property type="entry name" value="WD_REPEATS_2"/>
    <property type="match status" value="1"/>
</dbReference>
<dbReference type="InterPro" id="IPR015943">
    <property type="entry name" value="WD40/YVTN_repeat-like_dom_sf"/>
</dbReference>
<keyword evidence="6" id="KW-1185">Reference proteome</keyword>
<dbReference type="Proteomes" id="UP001303222">
    <property type="component" value="Unassembled WGS sequence"/>
</dbReference>
<name>A0AAN6NWA0_9PEZI</name>
<feature type="domain" description="C2H2-type" evidence="4">
    <location>
        <begin position="144"/>
        <end position="170"/>
    </location>
</feature>
<feature type="domain" description="C2H2-type" evidence="4">
    <location>
        <begin position="8"/>
        <end position="31"/>
    </location>
</feature>
<comment type="caution">
    <text evidence="5">The sequence shown here is derived from an EMBL/GenBank/DDBJ whole genome shotgun (WGS) entry which is preliminary data.</text>
</comment>
<dbReference type="PROSITE" id="PS00678">
    <property type="entry name" value="WD_REPEATS_1"/>
    <property type="match status" value="1"/>
</dbReference>
<evidence type="ECO:0000313" key="6">
    <source>
        <dbReference type="Proteomes" id="UP001303222"/>
    </source>
</evidence>
<gene>
    <name evidence="5" type="ORF">QBC32DRAFT_147331</name>
</gene>
<evidence type="ECO:0000256" key="1">
    <source>
        <dbReference type="ARBA" id="ARBA00022574"/>
    </source>
</evidence>
<organism evidence="5 6">
    <name type="scientific">Pseudoneurospora amorphoporcata</name>
    <dbReference type="NCBI Taxonomy" id="241081"/>
    <lineage>
        <taxon>Eukaryota</taxon>
        <taxon>Fungi</taxon>
        <taxon>Dikarya</taxon>
        <taxon>Ascomycota</taxon>
        <taxon>Pezizomycotina</taxon>
        <taxon>Sordariomycetes</taxon>
        <taxon>Sordariomycetidae</taxon>
        <taxon>Sordariales</taxon>
        <taxon>Sordariaceae</taxon>
        <taxon>Pseudoneurospora</taxon>
    </lineage>
</organism>
<dbReference type="SMART" id="SM00320">
    <property type="entry name" value="WD40"/>
    <property type="match status" value="1"/>
</dbReference>
<proteinExistence type="predicted"/>
<dbReference type="PANTHER" id="PTHR35391:SF7">
    <property type="entry name" value="C2H2-TYPE DOMAIN-CONTAINING PROTEIN"/>
    <property type="match status" value="1"/>
</dbReference>
<dbReference type="PROSITE" id="PS50294">
    <property type="entry name" value="WD_REPEATS_REGION"/>
    <property type="match status" value="1"/>
</dbReference>
<dbReference type="Pfam" id="PF00400">
    <property type="entry name" value="WD40"/>
    <property type="match status" value="1"/>
</dbReference>
<dbReference type="InterPro" id="IPR001680">
    <property type="entry name" value="WD40_rpt"/>
</dbReference>
<accession>A0AAN6NWA0</accession>
<evidence type="ECO:0000256" key="3">
    <source>
        <dbReference type="PROSITE-ProRule" id="PRU00221"/>
    </source>
</evidence>
<dbReference type="SMART" id="SM00355">
    <property type="entry name" value="ZnF_C2H2"/>
    <property type="match status" value="2"/>
</dbReference>
<dbReference type="SUPFAM" id="SSF50978">
    <property type="entry name" value="WD40 repeat-like"/>
    <property type="match status" value="1"/>
</dbReference>
<protein>
    <recommendedName>
        <fullName evidence="4">C2H2-type domain-containing protein</fullName>
    </recommendedName>
</protein>
<reference evidence="5" key="2">
    <citation type="submission" date="2023-06" db="EMBL/GenBank/DDBJ databases">
        <authorList>
            <consortium name="Lawrence Berkeley National Laboratory"/>
            <person name="Mondo S.J."/>
            <person name="Hensen N."/>
            <person name="Bonometti L."/>
            <person name="Westerberg I."/>
            <person name="Brannstrom I.O."/>
            <person name="Guillou S."/>
            <person name="Cros-Aarteil S."/>
            <person name="Calhoun S."/>
            <person name="Haridas S."/>
            <person name="Kuo A."/>
            <person name="Pangilinan J."/>
            <person name="Riley R."/>
            <person name="Labutti K."/>
            <person name="Andreopoulos B."/>
            <person name="Lipzen A."/>
            <person name="Chen C."/>
            <person name="Yanf M."/>
            <person name="Daum C."/>
            <person name="Ng V."/>
            <person name="Clum A."/>
            <person name="Steindorff A."/>
            <person name="Ohm R."/>
            <person name="Martin F."/>
            <person name="Silar P."/>
            <person name="Natvig D."/>
            <person name="Lalanne C."/>
            <person name="Gautier V."/>
            <person name="Ament-Velasquez S.L."/>
            <person name="Kruys A."/>
            <person name="Hutchinson M.I."/>
            <person name="Powell A.J."/>
            <person name="Barry K."/>
            <person name="Miller A.N."/>
            <person name="Grigoriev I.V."/>
            <person name="Debuchy R."/>
            <person name="Gladieux P."/>
            <person name="Thoren M.H."/>
            <person name="Johannesson H."/>
        </authorList>
    </citation>
    <scope>NUCLEOTIDE SEQUENCE</scope>
    <source>
        <strain evidence="5">CBS 626.80</strain>
    </source>
</reference>
<reference evidence="5" key="1">
    <citation type="journal article" date="2023" name="Mol. Phylogenet. Evol.">
        <title>Genome-scale phylogeny and comparative genomics of the fungal order Sordariales.</title>
        <authorList>
            <person name="Hensen N."/>
            <person name="Bonometti L."/>
            <person name="Westerberg I."/>
            <person name="Brannstrom I.O."/>
            <person name="Guillou S."/>
            <person name="Cros-Aarteil S."/>
            <person name="Calhoun S."/>
            <person name="Haridas S."/>
            <person name="Kuo A."/>
            <person name="Mondo S."/>
            <person name="Pangilinan J."/>
            <person name="Riley R."/>
            <person name="LaButti K."/>
            <person name="Andreopoulos B."/>
            <person name="Lipzen A."/>
            <person name="Chen C."/>
            <person name="Yan M."/>
            <person name="Daum C."/>
            <person name="Ng V."/>
            <person name="Clum A."/>
            <person name="Steindorff A."/>
            <person name="Ohm R.A."/>
            <person name="Martin F."/>
            <person name="Silar P."/>
            <person name="Natvig D.O."/>
            <person name="Lalanne C."/>
            <person name="Gautier V."/>
            <person name="Ament-Velasquez S.L."/>
            <person name="Kruys A."/>
            <person name="Hutchinson M.I."/>
            <person name="Powell A.J."/>
            <person name="Barry K."/>
            <person name="Miller A.N."/>
            <person name="Grigoriev I.V."/>
            <person name="Debuchy R."/>
            <person name="Gladieux P."/>
            <person name="Hiltunen Thoren M."/>
            <person name="Johannesson H."/>
        </authorList>
    </citation>
    <scope>NUCLEOTIDE SEQUENCE</scope>
    <source>
        <strain evidence="5">CBS 626.80</strain>
    </source>
</reference>
<dbReference type="Gene3D" id="2.130.10.10">
    <property type="entry name" value="YVTN repeat-like/Quinoprotein amine dehydrogenase"/>
    <property type="match status" value="1"/>
</dbReference>
<dbReference type="InterPro" id="IPR013087">
    <property type="entry name" value="Znf_C2H2_type"/>
</dbReference>
<dbReference type="PANTHER" id="PTHR35391">
    <property type="entry name" value="C2H2-TYPE DOMAIN-CONTAINING PROTEIN-RELATED"/>
    <property type="match status" value="1"/>
</dbReference>
<dbReference type="EMBL" id="MU859129">
    <property type="protein sequence ID" value="KAK3952211.1"/>
    <property type="molecule type" value="Genomic_DNA"/>
</dbReference>
<dbReference type="AlphaFoldDB" id="A0AAN6NWA0"/>
<feature type="repeat" description="WD" evidence="3">
    <location>
        <begin position="219"/>
        <end position="258"/>
    </location>
</feature>
<dbReference type="InterPro" id="IPR036322">
    <property type="entry name" value="WD40_repeat_dom_sf"/>
</dbReference>